<dbReference type="EMBL" id="JAKOGI010000166">
    <property type="protein sequence ID" value="KAJ8441457.1"/>
    <property type="molecule type" value="Genomic_DNA"/>
</dbReference>
<dbReference type="AlphaFoldDB" id="A0A9Q1KDV7"/>
<reference evidence="1" key="1">
    <citation type="submission" date="2022-04" db="EMBL/GenBank/DDBJ databases">
        <title>Carnegiea gigantea Genome sequencing and assembly v2.</title>
        <authorList>
            <person name="Copetti D."/>
            <person name="Sanderson M.J."/>
            <person name="Burquez A."/>
            <person name="Wojciechowski M.F."/>
        </authorList>
    </citation>
    <scope>NUCLEOTIDE SEQUENCE</scope>
    <source>
        <strain evidence="1">SGP5-SGP5p</strain>
        <tissue evidence="1">Aerial part</tissue>
    </source>
</reference>
<keyword evidence="2" id="KW-1185">Reference proteome</keyword>
<protein>
    <submittedName>
        <fullName evidence="1">Uncharacterized protein</fullName>
    </submittedName>
</protein>
<evidence type="ECO:0000313" key="2">
    <source>
        <dbReference type="Proteomes" id="UP001153076"/>
    </source>
</evidence>
<name>A0A9Q1KDV7_9CARY</name>
<accession>A0A9Q1KDV7</accession>
<evidence type="ECO:0000313" key="1">
    <source>
        <dbReference type="EMBL" id="KAJ8441457.1"/>
    </source>
</evidence>
<sequence length="191" mass="22353">MRLMFIMVNHGVQVVQPWEADRLKLCSFGILLILTSELSAHPHPCLYVNVEVHWCIYEAVMYETDDNYRRRYLNESAYQYLAVVDPDYPKQARVVIDKLTEELREVRDLVRTERNDHHFIQEEDRPVDSKRMCGHDVRLKHSRTRHDKAIIIRRLQASINKLKATLLEKGHTVRASNDTNTKLAVAVSCAE</sequence>
<proteinExistence type="predicted"/>
<dbReference type="Proteomes" id="UP001153076">
    <property type="component" value="Unassembled WGS sequence"/>
</dbReference>
<gene>
    <name evidence="1" type="ORF">Cgig2_023643</name>
</gene>
<organism evidence="1 2">
    <name type="scientific">Carnegiea gigantea</name>
    <dbReference type="NCBI Taxonomy" id="171969"/>
    <lineage>
        <taxon>Eukaryota</taxon>
        <taxon>Viridiplantae</taxon>
        <taxon>Streptophyta</taxon>
        <taxon>Embryophyta</taxon>
        <taxon>Tracheophyta</taxon>
        <taxon>Spermatophyta</taxon>
        <taxon>Magnoliopsida</taxon>
        <taxon>eudicotyledons</taxon>
        <taxon>Gunneridae</taxon>
        <taxon>Pentapetalae</taxon>
        <taxon>Caryophyllales</taxon>
        <taxon>Cactineae</taxon>
        <taxon>Cactaceae</taxon>
        <taxon>Cactoideae</taxon>
        <taxon>Echinocereeae</taxon>
        <taxon>Carnegiea</taxon>
    </lineage>
</organism>
<comment type="caution">
    <text evidence="1">The sequence shown here is derived from an EMBL/GenBank/DDBJ whole genome shotgun (WGS) entry which is preliminary data.</text>
</comment>